<dbReference type="InterPro" id="IPR029063">
    <property type="entry name" value="SAM-dependent_MTases_sf"/>
</dbReference>
<dbReference type="InterPro" id="IPR007848">
    <property type="entry name" value="Small_mtfrase_dom"/>
</dbReference>
<keyword evidence="1 4" id="KW-0489">Methyltransferase</keyword>
<dbReference type="GO" id="GO:0003676">
    <property type="term" value="F:nucleic acid binding"/>
    <property type="evidence" value="ECO:0007669"/>
    <property type="project" value="InterPro"/>
</dbReference>
<dbReference type="EMBL" id="NCEQ01000009">
    <property type="protein sequence ID" value="OYX56154.1"/>
    <property type="molecule type" value="Genomic_DNA"/>
</dbReference>
<dbReference type="Gene3D" id="3.40.50.150">
    <property type="entry name" value="Vaccinia Virus protein VP39"/>
    <property type="match status" value="1"/>
</dbReference>
<proteinExistence type="predicted"/>
<dbReference type="GO" id="GO:0008170">
    <property type="term" value="F:N-methyltransferase activity"/>
    <property type="evidence" value="ECO:0007669"/>
    <property type="project" value="UniProtKB-ARBA"/>
</dbReference>
<dbReference type="PROSITE" id="PS00092">
    <property type="entry name" value="N6_MTASE"/>
    <property type="match status" value="1"/>
</dbReference>
<dbReference type="Pfam" id="PF05175">
    <property type="entry name" value="MTS"/>
    <property type="match status" value="1"/>
</dbReference>
<protein>
    <submittedName>
        <fullName evidence="4">Methyltransferase</fullName>
    </submittedName>
</protein>
<evidence type="ECO:0000313" key="4">
    <source>
        <dbReference type="EMBL" id="OYX56154.1"/>
    </source>
</evidence>
<dbReference type="GO" id="GO:0032259">
    <property type="term" value="P:methylation"/>
    <property type="evidence" value="ECO:0007669"/>
    <property type="project" value="UniProtKB-KW"/>
</dbReference>
<dbReference type="InterPro" id="IPR050210">
    <property type="entry name" value="tRNA_Adenine-N(6)_MTase"/>
</dbReference>
<dbReference type="SUPFAM" id="SSF53335">
    <property type="entry name" value="S-adenosyl-L-methionine-dependent methyltransferases"/>
    <property type="match status" value="1"/>
</dbReference>
<accession>A0A258HHT3</accession>
<evidence type="ECO:0000256" key="1">
    <source>
        <dbReference type="ARBA" id="ARBA00022603"/>
    </source>
</evidence>
<keyword evidence="4" id="KW-0808">Transferase</keyword>
<reference evidence="4 5" key="1">
    <citation type="submission" date="2017-03" db="EMBL/GenBank/DDBJ databases">
        <title>Lifting the veil on microbial sulfur biogeochemistry in mining wastewaters.</title>
        <authorList>
            <person name="Kantor R.S."/>
            <person name="Colenbrander Nelson T."/>
            <person name="Marshall S."/>
            <person name="Bennett D."/>
            <person name="Apte S."/>
            <person name="Camacho D."/>
            <person name="Thomas B.C."/>
            <person name="Warren L.A."/>
            <person name="Banfield J.F."/>
        </authorList>
    </citation>
    <scope>NUCLEOTIDE SEQUENCE [LARGE SCALE GENOMIC DNA]</scope>
    <source>
        <strain evidence="4">32-68-21</strain>
    </source>
</reference>
<organism evidence="4 5">
    <name type="scientific">Brevundimonas subvibrioides</name>
    <dbReference type="NCBI Taxonomy" id="74313"/>
    <lineage>
        <taxon>Bacteria</taxon>
        <taxon>Pseudomonadati</taxon>
        <taxon>Pseudomonadota</taxon>
        <taxon>Alphaproteobacteria</taxon>
        <taxon>Caulobacterales</taxon>
        <taxon>Caulobacteraceae</taxon>
        <taxon>Brevundimonas</taxon>
    </lineage>
</organism>
<evidence type="ECO:0000313" key="5">
    <source>
        <dbReference type="Proteomes" id="UP000216147"/>
    </source>
</evidence>
<dbReference type="AlphaFoldDB" id="A0A258HHT3"/>
<sequence>MTVASLPPPEANLLLNGKVRLIQAADGYRAGMDAALLAAAVPAKSGERVLEAGCGVGGVLTQLAVRRPGALLTGVERDAKAAGLAVDNAALNDLADRMAVLNADIAAGFAALDRPRFDWAISNPPFFDDEATLRTPAPAKRGAWIADDGLAAWTRFLSDGVRDGGRIVVIHRADRLADLLALLAERCGSFAIRPVQPFADQPAKRVLIHAIRSGKAPLRLLPALVLHDRSGAKHAPEAEAILRGEADLGW</sequence>
<name>A0A258HHT3_9CAUL</name>
<evidence type="ECO:0000256" key="2">
    <source>
        <dbReference type="ARBA" id="ARBA00022691"/>
    </source>
</evidence>
<dbReference type="GO" id="GO:0008757">
    <property type="term" value="F:S-adenosylmethionine-dependent methyltransferase activity"/>
    <property type="evidence" value="ECO:0007669"/>
    <property type="project" value="UniProtKB-ARBA"/>
</dbReference>
<dbReference type="Proteomes" id="UP000216147">
    <property type="component" value="Unassembled WGS sequence"/>
</dbReference>
<dbReference type="CDD" id="cd02440">
    <property type="entry name" value="AdoMet_MTases"/>
    <property type="match status" value="1"/>
</dbReference>
<gene>
    <name evidence="4" type="ORF">B7Y86_10590</name>
</gene>
<keyword evidence="2" id="KW-0949">S-adenosyl-L-methionine</keyword>
<evidence type="ECO:0000259" key="3">
    <source>
        <dbReference type="Pfam" id="PF05175"/>
    </source>
</evidence>
<dbReference type="PANTHER" id="PTHR47739:SF1">
    <property type="entry name" value="TRNA1(VAL) (ADENINE(37)-N6)-METHYLTRANSFERASE"/>
    <property type="match status" value="1"/>
</dbReference>
<comment type="caution">
    <text evidence="4">The sequence shown here is derived from an EMBL/GenBank/DDBJ whole genome shotgun (WGS) entry which is preliminary data.</text>
</comment>
<dbReference type="PANTHER" id="PTHR47739">
    <property type="entry name" value="TRNA1(VAL) (ADENINE(37)-N6)-METHYLTRANSFERASE"/>
    <property type="match status" value="1"/>
</dbReference>
<feature type="domain" description="Methyltransferase small" evidence="3">
    <location>
        <begin position="34"/>
        <end position="132"/>
    </location>
</feature>
<dbReference type="InterPro" id="IPR002052">
    <property type="entry name" value="DNA_methylase_N6_adenine_CS"/>
</dbReference>